<dbReference type="Proteomes" id="UP001519362">
    <property type="component" value="Unassembled WGS sequence"/>
</dbReference>
<reference evidence="4 5" key="1">
    <citation type="submission" date="2021-03" db="EMBL/GenBank/DDBJ databases">
        <title>Sequencing the genomes of 1000 actinobacteria strains.</title>
        <authorList>
            <person name="Klenk H.-P."/>
        </authorList>
    </citation>
    <scope>NUCLEOTIDE SEQUENCE [LARGE SCALE GENOMIC DNA]</scope>
    <source>
        <strain evidence="4 5">DSM 24221</strain>
    </source>
</reference>
<dbReference type="InterPro" id="IPR027417">
    <property type="entry name" value="P-loop_NTPase"/>
</dbReference>
<dbReference type="InterPro" id="IPR005654">
    <property type="entry name" value="ATPase_AFG1-like"/>
</dbReference>
<accession>A0ABS4ZGW0</accession>
<gene>
    <name evidence="4" type="ORF">JOF34_001028</name>
</gene>
<dbReference type="PANTHER" id="PTHR12169:SF6">
    <property type="entry name" value="AFG1-LIKE ATPASE"/>
    <property type="match status" value="1"/>
</dbReference>
<dbReference type="NCBIfam" id="NF040713">
    <property type="entry name" value="ZapE"/>
    <property type="match status" value="1"/>
</dbReference>
<keyword evidence="1" id="KW-0547">Nucleotide-binding</keyword>
<protein>
    <submittedName>
        <fullName evidence="4">Cell division protein ZapE</fullName>
    </submittedName>
</protein>
<keyword evidence="2" id="KW-0067">ATP-binding</keyword>
<keyword evidence="4" id="KW-0131">Cell cycle</keyword>
<evidence type="ECO:0000313" key="4">
    <source>
        <dbReference type="EMBL" id="MBP2436442.1"/>
    </source>
</evidence>
<organism evidence="4 5">
    <name type="scientific">Microbacterium amylolyticum</name>
    <dbReference type="NCBI Taxonomy" id="936337"/>
    <lineage>
        <taxon>Bacteria</taxon>
        <taxon>Bacillati</taxon>
        <taxon>Actinomycetota</taxon>
        <taxon>Actinomycetes</taxon>
        <taxon>Micrococcales</taxon>
        <taxon>Microbacteriaceae</taxon>
        <taxon>Microbacterium</taxon>
    </lineage>
</organism>
<dbReference type="RefSeq" id="WP_165136363.1">
    <property type="nucleotide sequence ID" value="NZ_CP049253.1"/>
</dbReference>
<dbReference type="Pfam" id="PF03969">
    <property type="entry name" value="AFG1_ATPase"/>
    <property type="match status" value="1"/>
</dbReference>
<feature type="region of interest" description="Disordered" evidence="3">
    <location>
        <begin position="185"/>
        <end position="207"/>
    </location>
</feature>
<sequence>MIERDDRQRALVAALGQGDSIYVHGPAGRGKTHIVDAHLRHTAQAPLRVHFHAFLATLHRAVFARQTAIREQRLAAGSTNEDPANGPPDPVEAALADVIGEARVLAFDEFHLHDPGDARLLTRLLEFVLAHGIRLIATSNYPPGLLLPDPVWHHIALPGIRMIEHQMTVFHLDGGRDYRQPGTTGFGSGIWTRSRPQLPPRGTAESGARVDVGERTFTVTATAGDEIWLTFSELCEQATSTIEFLAWAQRFRRWNILDIPRFDTVPPGAQQRFLTAVDILVDADIATTFTSLVRRDDFIASAGARPDAPRLASRLRMLHES</sequence>
<dbReference type="Gene3D" id="3.40.50.300">
    <property type="entry name" value="P-loop containing nucleotide triphosphate hydrolases"/>
    <property type="match status" value="1"/>
</dbReference>
<evidence type="ECO:0000313" key="5">
    <source>
        <dbReference type="Proteomes" id="UP001519362"/>
    </source>
</evidence>
<evidence type="ECO:0000256" key="3">
    <source>
        <dbReference type="SAM" id="MobiDB-lite"/>
    </source>
</evidence>
<keyword evidence="4" id="KW-0132">Cell division</keyword>
<dbReference type="GO" id="GO:0051301">
    <property type="term" value="P:cell division"/>
    <property type="evidence" value="ECO:0007669"/>
    <property type="project" value="UniProtKB-KW"/>
</dbReference>
<proteinExistence type="predicted"/>
<comment type="caution">
    <text evidence="4">The sequence shown here is derived from an EMBL/GenBank/DDBJ whole genome shotgun (WGS) entry which is preliminary data.</text>
</comment>
<dbReference type="SUPFAM" id="SSF52540">
    <property type="entry name" value="P-loop containing nucleoside triphosphate hydrolases"/>
    <property type="match status" value="1"/>
</dbReference>
<evidence type="ECO:0000256" key="1">
    <source>
        <dbReference type="ARBA" id="ARBA00022741"/>
    </source>
</evidence>
<dbReference type="EMBL" id="JAGIOL010000001">
    <property type="protein sequence ID" value="MBP2436442.1"/>
    <property type="molecule type" value="Genomic_DNA"/>
</dbReference>
<name>A0ABS4ZGW0_9MICO</name>
<keyword evidence="5" id="KW-1185">Reference proteome</keyword>
<evidence type="ECO:0000256" key="2">
    <source>
        <dbReference type="ARBA" id="ARBA00022840"/>
    </source>
</evidence>
<dbReference type="PANTHER" id="PTHR12169">
    <property type="entry name" value="ATPASE N2B"/>
    <property type="match status" value="1"/>
</dbReference>